<evidence type="ECO:0000313" key="12">
    <source>
        <dbReference type="EMBL" id="MXN65422.1"/>
    </source>
</evidence>
<gene>
    <name evidence="12" type="primary">malQ</name>
    <name evidence="12" type="ORF">GR183_10970</name>
</gene>
<evidence type="ECO:0000256" key="2">
    <source>
        <dbReference type="ARBA" id="ARBA00005684"/>
    </source>
</evidence>
<dbReference type="Proteomes" id="UP000433101">
    <property type="component" value="Unassembled WGS sequence"/>
</dbReference>
<evidence type="ECO:0000256" key="3">
    <source>
        <dbReference type="ARBA" id="ARBA00012560"/>
    </source>
</evidence>
<evidence type="ECO:0000256" key="8">
    <source>
        <dbReference type="ARBA" id="ARBA00031423"/>
    </source>
</evidence>
<evidence type="ECO:0000256" key="1">
    <source>
        <dbReference type="ARBA" id="ARBA00000439"/>
    </source>
</evidence>
<protein>
    <recommendedName>
        <fullName evidence="4 10">4-alpha-glucanotransferase</fullName>
        <ecNumber evidence="3 10">2.4.1.25</ecNumber>
    </recommendedName>
    <alternativeName>
        <fullName evidence="8 10">Amylomaltase</fullName>
    </alternativeName>
    <alternativeName>
        <fullName evidence="9 10">Disproportionating enzyme</fullName>
    </alternativeName>
</protein>
<dbReference type="InterPro" id="IPR017853">
    <property type="entry name" value="GH"/>
</dbReference>
<evidence type="ECO:0000313" key="13">
    <source>
        <dbReference type="Proteomes" id="UP000433101"/>
    </source>
</evidence>
<dbReference type="GO" id="GO:0004134">
    <property type="term" value="F:4-alpha-glucanotransferase activity"/>
    <property type="evidence" value="ECO:0007669"/>
    <property type="project" value="UniProtKB-EC"/>
</dbReference>
<evidence type="ECO:0000256" key="11">
    <source>
        <dbReference type="SAM" id="MobiDB-lite"/>
    </source>
</evidence>
<dbReference type="InterPro" id="IPR003385">
    <property type="entry name" value="Glyco_hydro_77"/>
</dbReference>
<comment type="catalytic activity">
    <reaction evidence="1 10">
        <text>Transfers a segment of a (1-&gt;4)-alpha-D-glucan to a new position in an acceptor, which may be glucose or a (1-&gt;4)-alpha-D-glucan.</text>
        <dbReference type="EC" id="2.4.1.25"/>
    </reaction>
</comment>
<sequence length="694" mass="76230">MTAPGVLETLSAKAGIFGEFRDLQNVVRPTAPETRRALLAACGLPAGTDTEARETLAALEAEEASQIIRHEIVLSCDRSCEVVVPKGTEWELVLETGERFDAGRSSGRIGLPPLPPGVHDLHLKQAQSAQSVLLIAAPDVLPTLAGRGMERIWGVVGTVYGLRSSRNFGLGDFADLGMMAEALAASDASFYGINPVHAPGWSDRDTISPYSPTHRGFLNIWHIAPDKTADLCACPSMTALVAEAASQFLAVRESERIDYAGHRALLRPLFERSYKAFQAEAPDSVRADLAVFRHEGGAALEDFALFETLSERHGADWNRWPAELHCRESVTRTKKLQARMDFHIWLQWLADRQLSAAQAKACSAGMPVGLYLDLAVGSRLGGAESWCERASLAEEVSIGAPPDDLSPAGQNWNLAAYAPRKLARDRYVALRRLLRRIMRHCGLLRIDHVLGLKRSFWLPRDGSPGGYISQPFRTLAAIVAIEAHRSNTIVVGEDLGLVPDGFRDELCQLGFYGYSVLQYEKADGVLHDPSRLRKRSLACFATHDTPTLRGYWEGADIDWWERLGWIAPAEKSGKRLERDKEAAGLLANAPAGYRNADDAEGFRDAMHATLAQSPAELVAVQLDDILGEREAQNLPSTIGEHPNWLRRCPVPIEELAGFPQLEGLRTIMQKGGRTAERKQVEGSQDVRPDTAERQ</sequence>
<evidence type="ECO:0000256" key="10">
    <source>
        <dbReference type="RuleBase" id="RU361207"/>
    </source>
</evidence>
<dbReference type="EMBL" id="WUMV01000003">
    <property type="protein sequence ID" value="MXN65422.1"/>
    <property type="molecule type" value="Genomic_DNA"/>
</dbReference>
<dbReference type="RefSeq" id="WP_160775603.1">
    <property type="nucleotide sequence ID" value="NZ_WUMV01000003.1"/>
</dbReference>
<feature type="compositionally biased region" description="Basic and acidic residues" evidence="11">
    <location>
        <begin position="673"/>
        <end position="694"/>
    </location>
</feature>
<organism evidence="12 13">
    <name type="scientific">Stappia sediminis</name>
    <dbReference type="NCBI Taxonomy" id="2692190"/>
    <lineage>
        <taxon>Bacteria</taxon>
        <taxon>Pseudomonadati</taxon>
        <taxon>Pseudomonadota</taxon>
        <taxon>Alphaproteobacteria</taxon>
        <taxon>Hyphomicrobiales</taxon>
        <taxon>Stappiaceae</taxon>
        <taxon>Stappia</taxon>
    </lineage>
</organism>
<dbReference type="GO" id="GO:0005975">
    <property type="term" value="P:carbohydrate metabolic process"/>
    <property type="evidence" value="ECO:0007669"/>
    <property type="project" value="InterPro"/>
</dbReference>
<dbReference type="NCBIfam" id="TIGR00217">
    <property type="entry name" value="malQ"/>
    <property type="match status" value="1"/>
</dbReference>
<dbReference type="EC" id="2.4.1.25" evidence="3 10"/>
<dbReference type="AlphaFoldDB" id="A0A7X3LUL7"/>
<evidence type="ECO:0000256" key="5">
    <source>
        <dbReference type="ARBA" id="ARBA00022676"/>
    </source>
</evidence>
<accession>A0A7X3LUL7</accession>
<name>A0A7X3LUL7_9HYPH</name>
<dbReference type="PANTHER" id="PTHR32438:SF5">
    <property type="entry name" value="4-ALPHA-GLUCANOTRANSFERASE DPE1, CHLOROPLASTIC_AMYLOPLASTIC"/>
    <property type="match status" value="1"/>
</dbReference>
<evidence type="ECO:0000256" key="9">
    <source>
        <dbReference type="ARBA" id="ARBA00031501"/>
    </source>
</evidence>
<keyword evidence="13" id="KW-1185">Reference proteome</keyword>
<evidence type="ECO:0000256" key="6">
    <source>
        <dbReference type="ARBA" id="ARBA00022679"/>
    </source>
</evidence>
<proteinExistence type="inferred from homology"/>
<feature type="region of interest" description="Disordered" evidence="11">
    <location>
        <begin position="670"/>
        <end position="694"/>
    </location>
</feature>
<evidence type="ECO:0000256" key="7">
    <source>
        <dbReference type="ARBA" id="ARBA00023277"/>
    </source>
</evidence>
<evidence type="ECO:0000256" key="4">
    <source>
        <dbReference type="ARBA" id="ARBA00020295"/>
    </source>
</evidence>
<keyword evidence="6 10" id="KW-0808">Transferase</keyword>
<reference evidence="12 13" key="1">
    <citation type="submission" date="2019-12" db="EMBL/GenBank/DDBJ databases">
        <authorList>
            <person name="Li M."/>
        </authorList>
    </citation>
    <scope>NUCLEOTIDE SEQUENCE [LARGE SCALE GENOMIC DNA]</scope>
    <source>
        <strain evidence="12 13">GBMRC 2046</strain>
    </source>
</reference>
<keyword evidence="5 10" id="KW-0328">Glycosyltransferase</keyword>
<dbReference type="Pfam" id="PF02446">
    <property type="entry name" value="Glyco_hydro_77"/>
    <property type="match status" value="1"/>
</dbReference>
<keyword evidence="7 10" id="KW-0119">Carbohydrate metabolism</keyword>
<comment type="similarity">
    <text evidence="2 10">Belongs to the disproportionating enzyme family.</text>
</comment>
<dbReference type="PANTHER" id="PTHR32438">
    <property type="entry name" value="4-ALPHA-GLUCANOTRANSFERASE DPE1, CHLOROPLASTIC/AMYLOPLASTIC"/>
    <property type="match status" value="1"/>
</dbReference>
<dbReference type="SUPFAM" id="SSF51445">
    <property type="entry name" value="(Trans)glycosidases"/>
    <property type="match status" value="1"/>
</dbReference>
<comment type="caution">
    <text evidence="12">The sequence shown here is derived from an EMBL/GenBank/DDBJ whole genome shotgun (WGS) entry which is preliminary data.</text>
</comment>
<dbReference type="Gene3D" id="3.20.20.80">
    <property type="entry name" value="Glycosidases"/>
    <property type="match status" value="1"/>
</dbReference>